<evidence type="ECO:0000256" key="3">
    <source>
        <dbReference type="ARBA" id="ARBA00022525"/>
    </source>
</evidence>
<dbReference type="Gene3D" id="2.60.40.1850">
    <property type="match status" value="1"/>
</dbReference>
<evidence type="ECO:0000259" key="9">
    <source>
        <dbReference type="PROSITE" id="PS50978"/>
    </source>
</evidence>
<dbReference type="EMBL" id="JAIFTX010000016">
    <property type="protein sequence ID" value="MBX7291049.1"/>
    <property type="molecule type" value="Genomic_DNA"/>
</dbReference>
<dbReference type="CDD" id="cd06920">
    <property type="entry name" value="NEAT"/>
    <property type="match status" value="1"/>
</dbReference>
<dbReference type="InterPro" id="IPR006635">
    <property type="entry name" value="NEAT_dom"/>
</dbReference>
<keyword evidence="5" id="KW-0572">Peptidoglycan-anchor</keyword>
<dbReference type="Pfam" id="PF07550">
    <property type="entry name" value="Shr-like_HID"/>
    <property type="match status" value="2"/>
</dbReference>
<keyword evidence="4" id="KW-0732">Signal</keyword>
<keyword evidence="3" id="KW-0964">Secreted</keyword>
<dbReference type="RefSeq" id="WP_021876243.1">
    <property type="nucleotide sequence ID" value="NZ_CP018624.1"/>
</dbReference>
<dbReference type="InterPro" id="IPR013783">
    <property type="entry name" value="Ig-like_fold"/>
</dbReference>
<dbReference type="Pfam" id="PF16403">
    <property type="entry name" value="Bact_surface_Ig-like"/>
    <property type="match status" value="1"/>
</dbReference>
<dbReference type="GeneID" id="66302249"/>
<feature type="transmembrane region" description="Helical" evidence="7">
    <location>
        <begin position="777"/>
        <end position="797"/>
    </location>
</feature>
<dbReference type="Pfam" id="PF00746">
    <property type="entry name" value="Gram_pos_anchor"/>
    <property type="match status" value="1"/>
</dbReference>
<dbReference type="AlphaFoldDB" id="A0ABD4RHY1"/>
<accession>A0ABD4RHY1</accession>
<reference evidence="10 11" key="1">
    <citation type="submission" date="2021-08" db="EMBL/GenBank/DDBJ databases">
        <title>Genome sequence analysis of Clostridium chauvoei strains of European origin and evaluation of typing options for outbreak investigations.</title>
        <authorList>
            <person name="Abdel-Glil M."/>
            <person name="Thomas P."/>
            <person name="Seyboldt C."/>
        </authorList>
    </citation>
    <scope>NUCLEOTIDE SEQUENCE [LARGE SCALE GENOMIC DNA]</scope>
    <source>
        <strain evidence="10 11">S0260-09</strain>
    </source>
</reference>
<evidence type="ECO:0000256" key="2">
    <source>
        <dbReference type="ARBA" id="ARBA00022512"/>
    </source>
</evidence>
<feature type="compositionally biased region" description="Basic and acidic residues" evidence="6">
    <location>
        <begin position="715"/>
        <end position="749"/>
    </location>
</feature>
<dbReference type="PROSITE" id="PS50978">
    <property type="entry name" value="NEAT"/>
    <property type="match status" value="1"/>
</dbReference>
<dbReference type="PROSITE" id="PS50847">
    <property type="entry name" value="GRAM_POS_ANCHORING"/>
    <property type="match status" value="1"/>
</dbReference>
<protein>
    <submittedName>
        <fullName evidence="10">DUF1533 domain-containing protein</fullName>
    </submittedName>
</protein>
<keyword evidence="7" id="KW-0472">Membrane</keyword>
<keyword evidence="2" id="KW-0134">Cell wall</keyword>
<comment type="caution">
    <text evidence="10">The sequence shown here is derived from an EMBL/GenBank/DDBJ whole genome shotgun (WGS) entry which is preliminary data.</text>
</comment>
<dbReference type="InterPro" id="IPR037250">
    <property type="entry name" value="NEAT_dom_sf"/>
</dbReference>
<keyword evidence="7" id="KW-1133">Transmembrane helix</keyword>
<dbReference type="GO" id="GO:0030313">
    <property type="term" value="C:cell envelope"/>
    <property type="evidence" value="ECO:0007669"/>
    <property type="project" value="UniProtKB-SubCell"/>
</dbReference>
<dbReference type="InterPro" id="IPR032179">
    <property type="entry name" value="Cry22Aa_Ig-like"/>
</dbReference>
<feature type="region of interest" description="Disordered" evidence="6">
    <location>
        <begin position="712"/>
        <end position="772"/>
    </location>
</feature>
<evidence type="ECO:0000256" key="1">
    <source>
        <dbReference type="ARBA" id="ARBA00004196"/>
    </source>
</evidence>
<proteinExistence type="predicted"/>
<dbReference type="Proteomes" id="UP000775179">
    <property type="component" value="Unassembled WGS sequence"/>
</dbReference>
<organism evidence="10 11">
    <name type="scientific">Clostridium chauvoei</name>
    <dbReference type="NCBI Taxonomy" id="46867"/>
    <lineage>
        <taxon>Bacteria</taxon>
        <taxon>Bacillati</taxon>
        <taxon>Bacillota</taxon>
        <taxon>Clostridia</taxon>
        <taxon>Eubacteriales</taxon>
        <taxon>Clostridiaceae</taxon>
        <taxon>Clostridium</taxon>
    </lineage>
</organism>
<sequence length="802" mass="89426">MIKSEKFNKKISAIIAATLIVGSAPQVVRADTNNIDPRTLSVEDTALNVESKWINVTTLPKIESAELGRFWEDYDKYRINFPGTTNSEFDKFKKYIKAINETNDVTVNGIKYDNTNLVSEKDTYKMGALGLELNPSGFTKEINTIIVKANGYNDMEILVNKDGTFISEKEINSNESLVDTSSVVKNILPEVEKVEFDTFYSNFMKCRISFDSVTDANWKSVTDFRQAINFKSTVTVNGVNYTNSSDVENVNTFYFGLTGFELNQNAFKDGVNTVVIKADGYDTMTIKIKKDGQTMSIADSSTEAVDNSNSKSSTISDDIKETNKDEQNWQAVSLLPKVTTARYGEIYGRVEYEISFEQNDILNEYIKAADPQNPNTKPSELTVNGVRYYDNFSFGINEYHLSYMGGLELNDTSFTEDINTIILKVDGYNDMRIRVKKDGTLISQEEAPSLTATTETLRIYNIKEDASTLVGEPIDLMDNVSAFSIGKETIDLSNQIKIDTGDLDTQNPKEGTYEVTYSVTHNGQTKTQKRRVIVSNAIIPTDNLEDGVYTIGFKAYRADIPENESMLNGFFDEKIKVTVKDGKINLTMLNTLYGYSILDFCIESDGEYVSSKRQFVGEKNSIGEYDMQLCEVSISDLTSDHMGCVLVGMMGGKPSDIGNYSEYKEVRFVFDKNCSKGWKGFTTKIDLDETPDIKPNENPDIISDVTPAVASDTTADVKTDAKSDVKTDAKANTKTEVSSKTDSTTKPEVKANNTPNQNKSSQKDIKQKTLPNTGSSFNGNFLSMIGAMLASLGVFFFKNKRY</sequence>
<gene>
    <name evidence="10" type="ORF">K4H94_08430</name>
</gene>
<feature type="domain" description="NEAT" evidence="9">
    <location>
        <begin position="544"/>
        <end position="678"/>
    </location>
</feature>
<dbReference type="NCBIfam" id="TIGR01167">
    <property type="entry name" value="LPXTG_anchor"/>
    <property type="match status" value="1"/>
</dbReference>
<keyword evidence="7" id="KW-0812">Transmembrane</keyword>
<dbReference type="KEGG" id="cchv:BTM20_10240"/>
<dbReference type="SMART" id="SM00725">
    <property type="entry name" value="NEAT"/>
    <property type="match status" value="1"/>
</dbReference>
<feature type="region of interest" description="Disordered" evidence="6">
    <location>
        <begin position="688"/>
        <end position="707"/>
    </location>
</feature>
<comment type="subcellular location">
    <subcellularLocation>
        <location evidence="1">Cell envelope</location>
    </subcellularLocation>
</comment>
<dbReference type="InterPro" id="IPR019931">
    <property type="entry name" value="LPXTG_anchor"/>
</dbReference>
<evidence type="ECO:0000256" key="4">
    <source>
        <dbReference type="ARBA" id="ARBA00022729"/>
    </source>
</evidence>
<name>A0ABD4RHY1_9CLOT</name>
<feature type="domain" description="Gram-positive cocci surface proteins LPxTG" evidence="8">
    <location>
        <begin position="770"/>
        <end position="802"/>
    </location>
</feature>
<feature type="compositionally biased region" description="Basic and acidic residues" evidence="6">
    <location>
        <begin position="688"/>
        <end position="697"/>
    </location>
</feature>
<evidence type="ECO:0000259" key="8">
    <source>
        <dbReference type="PROSITE" id="PS50847"/>
    </source>
</evidence>
<evidence type="ECO:0000313" key="10">
    <source>
        <dbReference type="EMBL" id="MBX7291049.1"/>
    </source>
</evidence>
<dbReference type="InterPro" id="IPR011432">
    <property type="entry name" value="Shr-like_HID"/>
</dbReference>
<dbReference type="Pfam" id="PF05031">
    <property type="entry name" value="NEAT"/>
    <property type="match status" value="1"/>
</dbReference>
<evidence type="ECO:0000256" key="6">
    <source>
        <dbReference type="SAM" id="MobiDB-lite"/>
    </source>
</evidence>
<dbReference type="SUPFAM" id="SSF158911">
    <property type="entry name" value="NEAT domain-like"/>
    <property type="match status" value="1"/>
</dbReference>
<evidence type="ECO:0000256" key="7">
    <source>
        <dbReference type="SAM" id="Phobius"/>
    </source>
</evidence>
<dbReference type="Gene3D" id="2.60.40.10">
    <property type="entry name" value="Immunoglobulins"/>
    <property type="match status" value="1"/>
</dbReference>
<evidence type="ECO:0000256" key="5">
    <source>
        <dbReference type="ARBA" id="ARBA00023088"/>
    </source>
</evidence>
<evidence type="ECO:0000313" key="11">
    <source>
        <dbReference type="Proteomes" id="UP000775179"/>
    </source>
</evidence>
<feature type="compositionally biased region" description="Polar residues" evidence="6">
    <location>
        <begin position="750"/>
        <end position="760"/>
    </location>
</feature>